<reference evidence="2 3" key="1">
    <citation type="journal article" date="2010" name="Nature">
        <title>Nitrite-driven anaerobic methane oxidation by oxygenic bacteria.</title>
        <authorList>
            <person name="Ettwig K.F."/>
            <person name="Butler M.K."/>
            <person name="Le Paslier D."/>
            <person name="Pelletier E."/>
            <person name="Mangenot S."/>
            <person name="Kuypers M.M.M."/>
            <person name="Schreiber F."/>
            <person name="Dutilh B.E."/>
            <person name="Zedelius J."/>
            <person name="de Beer D."/>
            <person name="Gloerich J."/>
            <person name="Wessels H.J.C.T."/>
            <person name="van Allen T."/>
            <person name="Luesken F."/>
            <person name="Wu M."/>
            <person name="van de Pas-Schoonen K.T."/>
            <person name="Op den Camp H.J.M."/>
            <person name="Janssen-Megens E.M."/>
            <person name="Francoijs K-J."/>
            <person name="Stunnenberg H."/>
            <person name="Weissenbach J."/>
            <person name="Jetten M.S.M."/>
            <person name="Strous M."/>
        </authorList>
    </citation>
    <scope>NUCLEOTIDE SEQUENCE [LARGE SCALE GENOMIC DNA]</scope>
</reference>
<organism evidence="2 3">
    <name type="scientific">Methylomirabilis oxygeniifera</name>
    <dbReference type="NCBI Taxonomy" id="671143"/>
    <lineage>
        <taxon>Bacteria</taxon>
        <taxon>Candidatus Methylomirabilota</taxon>
        <taxon>Candidatus Methylomirabilia</taxon>
        <taxon>Candidatus Methylomirabilales</taxon>
        <taxon>Candidatus Methylomirabilaceae</taxon>
        <taxon>Candidatus Methylomirabilis</taxon>
    </lineage>
</organism>
<keyword evidence="1" id="KW-0472">Membrane</keyword>
<feature type="transmembrane region" description="Helical" evidence="1">
    <location>
        <begin position="459"/>
        <end position="480"/>
    </location>
</feature>
<proteinExistence type="predicted"/>
<dbReference type="eggNOG" id="COG0841">
    <property type="taxonomic scope" value="Bacteria"/>
</dbReference>
<dbReference type="PANTHER" id="PTHR32063">
    <property type="match status" value="1"/>
</dbReference>
<feature type="transmembrane region" description="Helical" evidence="1">
    <location>
        <begin position="567"/>
        <end position="588"/>
    </location>
</feature>
<dbReference type="PANTHER" id="PTHR32063:SF16">
    <property type="entry name" value="CATION EFFLUX SYSTEM (ACRB_ACRD_ACRF FAMILY)"/>
    <property type="match status" value="1"/>
</dbReference>
<evidence type="ECO:0000256" key="1">
    <source>
        <dbReference type="SAM" id="Phobius"/>
    </source>
</evidence>
<dbReference type="STRING" id="671143.DAMO_1933"/>
<dbReference type="Gene3D" id="1.20.1640.10">
    <property type="entry name" value="Multidrug efflux transporter AcrB transmembrane domain"/>
    <property type="match status" value="2"/>
</dbReference>
<name>D5MGV2_METO1</name>
<protein>
    <submittedName>
        <fullName evidence="2">Putative cation/multidrug efflux pump of the AcrB/AcrD/AcrF family</fullName>
    </submittedName>
</protein>
<dbReference type="Gene3D" id="3.30.2090.10">
    <property type="entry name" value="Multidrug efflux transporter AcrB TolC docking domain, DN and DC subdomains"/>
    <property type="match status" value="2"/>
</dbReference>
<dbReference type="Gene3D" id="3.30.70.1440">
    <property type="entry name" value="Multidrug efflux transporter AcrB pore domain"/>
    <property type="match status" value="1"/>
</dbReference>
<dbReference type="PRINTS" id="PR00702">
    <property type="entry name" value="ACRIFLAVINRP"/>
</dbReference>
<feature type="transmembrane region" description="Helical" evidence="1">
    <location>
        <begin position="957"/>
        <end position="981"/>
    </location>
</feature>
<keyword evidence="1" id="KW-0812">Transmembrane</keyword>
<dbReference type="AlphaFoldDB" id="D5MGV2"/>
<feature type="transmembrane region" description="Helical" evidence="1">
    <location>
        <begin position="380"/>
        <end position="400"/>
    </location>
</feature>
<dbReference type="SUPFAM" id="SSF82693">
    <property type="entry name" value="Multidrug efflux transporter AcrB pore domain, PN1, PN2, PC1 and PC2 subdomains"/>
    <property type="match status" value="3"/>
</dbReference>
<dbReference type="SUPFAM" id="SSF82714">
    <property type="entry name" value="Multidrug efflux transporter AcrB TolC docking domain, DN and DC subdomains"/>
    <property type="match status" value="2"/>
</dbReference>
<dbReference type="EMBL" id="FP565575">
    <property type="protein sequence ID" value="CBE68983.1"/>
    <property type="molecule type" value="Genomic_DNA"/>
</dbReference>
<feature type="transmembrane region" description="Helical" evidence="1">
    <location>
        <begin position="492"/>
        <end position="514"/>
    </location>
</feature>
<feature type="transmembrane region" description="Helical" evidence="1">
    <location>
        <begin position="987"/>
        <end position="1006"/>
    </location>
</feature>
<gene>
    <name evidence="2" type="ORF">DAMO_1933</name>
</gene>
<dbReference type="Pfam" id="PF00873">
    <property type="entry name" value="ACR_tran"/>
    <property type="match status" value="1"/>
</dbReference>
<dbReference type="InterPro" id="IPR001036">
    <property type="entry name" value="Acrflvin-R"/>
</dbReference>
<feature type="transmembrane region" description="Helical" evidence="1">
    <location>
        <begin position="20"/>
        <end position="38"/>
    </location>
</feature>
<feature type="transmembrane region" description="Helical" evidence="1">
    <location>
        <begin position="355"/>
        <end position="374"/>
    </location>
</feature>
<sequence>MKASHSLMEAIVRAFVDSKLTPLIIVATLLLGAFAILATPREEEPQIIVPMMDVFVEMPGTSTQEVEERVTIPMEKTLTEIPGVEYIYSTSMPGMSMAVVRFYVGQDEEDSIVKLYNKLYSHLDLIPPGASQPLIKPRSIDDVPILALTLWSDRYDHYTLRRVAAQIDDQIKDVQDISETTLIGGQRRQLRIVLDPTRMAAFRVDPTGLIASLQRANQSLPAGSFARGSTEYLVKIEGFVQSAEEVGRLVIGAWNGRPVYLQDVAEIQDSPEEVTDYVLFTPGAASATKGLTVTKTPYPAVTIAVAKRKGTNAVTVAERVLTKVESLKGQLLPSDLHVTVTRNYGDTAQEKSSELLEHLLIAVISVTILIALFLGGRAALVVLIAVPVTLALTLFIYYLYGYTLNRVTLFALIFSIGLLVDDPIVDVENIVRHYHLPENRGRSILEITVEAVNEVRSPLILATFAVVFAILPMAFVRGLMGPYMRPIPVGSSTAMLFSMIVAFVMTPWAAYRLLRQEAEPHSREGRLARWLSRFYSRRGPGAEEGDGEGWTTQIYRRIMTPLILNRWRSMVFLGGVGLLLVGAVSLLFTKVVRVKMLPFDNKSEFQIIIDMPEGTALEETAHVARAIGDELSTVPEVTDYTLYIGTASPYNFTGLVRHYFLRKGPNVADFQVNLLPKGERSAQSHEIAKAIRPKVQAIAGRYGARVKVAEVPPGPPVLQTLVAEVYGPDYGRQIDLARTIRELFEQTPGVVDVDWYVEDPQPKYRFVVDKEKAALNGIPAEQIVRTVKVALDGMGIGLLHLPKEKEDVPLLLRLSREKRSSVEDLKALKVASPGGTMVPLSELVRVEETTEPPFIYRKNLKRVVYVTGDVAGAEESPVYAILKLNRAIQALSIPEGYEIRRYAAQQPFFTGQLSMKWDGEWQITYEVFRDLGLAFAAVLILIYILVVAWFQSFKTPLVILAPIPLSLIGILPAHGLLGAFFTATSMIGFIAGAGIVVRNSIILVDFTELRRQQGMPLADAVIEAGAVRFRPMLLTASAVVVGSAVILFDPIFQGLAISLMAGEVASTFLSRMAVPILYYLSERGDAPALGTGAGSPPKSTD</sequence>
<dbReference type="InterPro" id="IPR027463">
    <property type="entry name" value="AcrB_DN_DC_subdom"/>
</dbReference>
<dbReference type="Proteomes" id="UP000006898">
    <property type="component" value="Chromosome"/>
</dbReference>
<dbReference type="KEGG" id="mox:DAMO_1933"/>
<dbReference type="Gene3D" id="3.30.70.1320">
    <property type="entry name" value="Multidrug efflux transporter AcrB pore domain like"/>
    <property type="match status" value="1"/>
</dbReference>
<feature type="transmembrane region" description="Helical" evidence="1">
    <location>
        <begin position="931"/>
        <end position="950"/>
    </location>
</feature>
<dbReference type="GO" id="GO:0005886">
    <property type="term" value="C:plasma membrane"/>
    <property type="evidence" value="ECO:0007669"/>
    <property type="project" value="TreeGrafter"/>
</dbReference>
<evidence type="ECO:0000313" key="3">
    <source>
        <dbReference type="Proteomes" id="UP000006898"/>
    </source>
</evidence>
<dbReference type="GO" id="GO:0042910">
    <property type="term" value="F:xenobiotic transmembrane transporter activity"/>
    <property type="evidence" value="ECO:0007669"/>
    <property type="project" value="TreeGrafter"/>
</dbReference>
<accession>D5MGV2</accession>
<dbReference type="HOGENOM" id="CLU_002755_1_2_0"/>
<dbReference type="SUPFAM" id="SSF82866">
    <property type="entry name" value="Multidrug efflux transporter AcrB transmembrane domain"/>
    <property type="match status" value="2"/>
</dbReference>
<keyword evidence="1" id="KW-1133">Transmembrane helix</keyword>
<evidence type="ECO:0000313" key="2">
    <source>
        <dbReference type="EMBL" id="CBE68983.1"/>
    </source>
</evidence>
<dbReference type="Gene3D" id="3.30.70.1430">
    <property type="entry name" value="Multidrug efflux transporter AcrB pore domain"/>
    <property type="match status" value="2"/>
</dbReference>
<dbReference type="PATRIC" id="fig|671143.5.peg.1707"/>